<dbReference type="Gene3D" id="3.40.50.300">
    <property type="entry name" value="P-loop containing nucleotide triphosphate hydrolases"/>
    <property type="match status" value="1"/>
</dbReference>
<dbReference type="eggNOG" id="COG0593">
    <property type="taxonomic scope" value="Bacteria"/>
</dbReference>
<dbReference type="OrthoDB" id="7390113at2"/>
<dbReference type="Proteomes" id="UP000027446">
    <property type="component" value="Unassembled WGS sequence"/>
</dbReference>
<dbReference type="EMBL" id="ARYH01000002">
    <property type="protein sequence ID" value="KCZ83634.1"/>
    <property type="molecule type" value="Genomic_DNA"/>
</dbReference>
<reference evidence="1 2" key="1">
    <citation type="journal article" date="2014" name="Antonie Van Leeuwenhoek">
        <title>Hyphomonas beringensis sp. nov. and Hyphomonas chukchiensis sp. nov., isolated from surface seawater of the Bering Sea and Chukchi Sea.</title>
        <authorList>
            <person name="Li C."/>
            <person name="Lai Q."/>
            <person name="Li G."/>
            <person name="Dong C."/>
            <person name="Wang J."/>
            <person name="Liao Y."/>
            <person name="Shao Z."/>
        </authorList>
    </citation>
    <scope>NUCLEOTIDE SEQUENCE [LARGE SCALE GENOMIC DNA]</scope>
    <source>
        <strain evidence="1 2">MHS-3</strain>
    </source>
</reference>
<dbReference type="STRING" id="1280949.HAD_13569"/>
<dbReference type="Gene3D" id="1.10.8.60">
    <property type="match status" value="1"/>
</dbReference>
<protein>
    <submittedName>
        <fullName evidence="1">Uncharacterized protein</fullName>
    </submittedName>
</protein>
<proteinExistence type="predicted"/>
<dbReference type="AlphaFoldDB" id="A0A069E1Y8"/>
<accession>A0A069E1Y8</accession>
<organism evidence="1 2">
    <name type="scientific">Hyphomonas adhaerens MHS-3</name>
    <dbReference type="NCBI Taxonomy" id="1280949"/>
    <lineage>
        <taxon>Bacteria</taxon>
        <taxon>Pseudomonadati</taxon>
        <taxon>Pseudomonadota</taxon>
        <taxon>Alphaproteobacteria</taxon>
        <taxon>Hyphomonadales</taxon>
        <taxon>Hyphomonadaceae</taxon>
        <taxon>Hyphomonas</taxon>
    </lineage>
</organism>
<evidence type="ECO:0000313" key="1">
    <source>
        <dbReference type="EMBL" id="KCZ83634.1"/>
    </source>
</evidence>
<dbReference type="PATRIC" id="fig|1280949.3.peg.2758"/>
<keyword evidence="2" id="KW-1185">Reference proteome</keyword>
<dbReference type="RefSeq" id="WP_035572595.1">
    <property type="nucleotide sequence ID" value="NZ_ARYH01000002.1"/>
</dbReference>
<evidence type="ECO:0000313" key="2">
    <source>
        <dbReference type="Proteomes" id="UP000027446"/>
    </source>
</evidence>
<dbReference type="InterPro" id="IPR027417">
    <property type="entry name" value="P-loop_NTPase"/>
</dbReference>
<sequence length="227" mass="24455">MSFAFPAKPLRFDALVVTPANQAAVSIIRQPANWPMPVFCVTGPRYSGLTTLLRAWCEETGGTYFTSNDFSRRKASQLGDLAGTFVAVDNADTVAANEKLLTFINQVTKEGGRLLLASSSSPSQWRVSSADLKSRLNSMPIVEVLPPDEAMLIGRLEAAAGRHYLKLEPEVIAYLAPRLDLTYEAIETFAEKLSHGVTTTGRAPSVPLAKEVLEAMGLAAPDEPSSS</sequence>
<dbReference type="SUPFAM" id="SSF52540">
    <property type="entry name" value="P-loop containing nucleoside triphosphate hydrolases"/>
    <property type="match status" value="1"/>
</dbReference>
<comment type="caution">
    <text evidence="1">The sequence shown here is derived from an EMBL/GenBank/DDBJ whole genome shotgun (WGS) entry which is preliminary data.</text>
</comment>
<name>A0A069E1Y8_9PROT</name>
<gene>
    <name evidence="1" type="ORF">HAD_13569</name>
</gene>